<protein>
    <submittedName>
        <fullName evidence="2">Uncharacterized protein</fullName>
    </submittedName>
</protein>
<dbReference type="AlphaFoldDB" id="A0AAP5BPL0"/>
<evidence type="ECO:0000313" key="3">
    <source>
        <dbReference type="Proteomes" id="UP001209412"/>
    </source>
</evidence>
<organism evidence="2 4">
    <name type="scientific">Paraburkholderia madseniana</name>
    <dbReference type="NCBI Taxonomy" id="2599607"/>
    <lineage>
        <taxon>Bacteria</taxon>
        <taxon>Pseudomonadati</taxon>
        <taxon>Pseudomonadota</taxon>
        <taxon>Betaproteobacteria</taxon>
        <taxon>Burkholderiales</taxon>
        <taxon>Burkholderiaceae</taxon>
        <taxon>Paraburkholderia</taxon>
    </lineage>
</organism>
<evidence type="ECO:0000313" key="1">
    <source>
        <dbReference type="EMBL" id="MCX4152369.1"/>
    </source>
</evidence>
<dbReference type="EMBL" id="JAPKHW010000100">
    <property type="protein sequence ID" value="MCX4152369.1"/>
    <property type="molecule type" value="Genomic_DNA"/>
</dbReference>
<dbReference type="EMBL" id="JAMXWF010000100">
    <property type="protein sequence ID" value="MDQ6414180.1"/>
    <property type="molecule type" value="Genomic_DNA"/>
</dbReference>
<name>A0AAP5BPL0_9BURK</name>
<comment type="caution">
    <text evidence="2">The sequence shown here is derived from an EMBL/GenBank/DDBJ whole genome shotgun (WGS) entry which is preliminary data.</text>
</comment>
<gene>
    <name evidence="2" type="ORF">NIE36_44520</name>
    <name evidence="1" type="ORF">OSB80_44635</name>
</gene>
<dbReference type="RefSeq" id="WP_266243590.1">
    <property type="nucleotide sequence ID" value="NZ_JAMXWF010000100.1"/>
</dbReference>
<evidence type="ECO:0000313" key="4">
    <source>
        <dbReference type="Proteomes" id="UP001242288"/>
    </source>
</evidence>
<evidence type="ECO:0000313" key="2">
    <source>
        <dbReference type="EMBL" id="MDQ6414180.1"/>
    </source>
</evidence>
<sequence>MERYSQTILPGEADAQGIDLTPRWTALMPIILAALENGTNVGRGNARRSLIELADRVDGAHDMHKRMRASLDALAKAWPKADRLTEQEEDAMLEAVEVLSRTSPGDKCAFPQYGAFKLSDGLSDSLRQEVEKLLCHDEASSDGELLHVLIARLGMQANKARAIISQRGTFIMFMPTVEQPRPNW</sequence>
<proteinExistence type="predicted"/>
<accession>A0AAP5BPL0</accession>
<dbReference type="Proteomes" id="UP001242288">
    <property type="component" value="Unassembled WGS sequence"/>
</dbReference>
<dbReference type="Proteomes" id="UP001209412">
    <property type="component" value="Unassembled WGS sequence"/>
</dbReference>
<keyword evidence="3" id="KW-1185">Reference proteome</keyword>
<reference evidence="2" key="1">
    <citation type="submission" date="2022-06" db="EMBL/GenBank/DDBJ databases">
        <title>PHB producers.</title>
        <authorList>
            <person name="Besaury L."/>
        </authorList>
    </citation>
    <scope>NUCLEOTIDE SEQUENCE</scope>
    <source>
        <strain evidence="2 3">SEWS6</strain>
    </source>
</reference>